<reference evidence="1" key="1">
    <citation type="submission" date="2023-11" db="EMBL/GenBank/DDBJ databases">
        <authorList>
            <person name="De Vega J J."/>
            <person name="De Vega J J."/>
        </authorList>
    </citation>
    <scope>NUCLEOTIDE SEQUENCE</scope>
</reference>
<dbReference type="Proteomes" id="UP001295794">
    <property type="component" value="Unassembled WGS sequence"/>
</dbReference>
<name>A0AAD2JW79_9AGAR</name>
<keyword evidence="2" id="KW-1185">Reference proteome</keyword>
<proteinExistence type="predicted"/>
<accession>A0AAD2JW79</accession>
<dbReference type="EMBL" id="CAVNYO010000082">
    <property type="protein sequence ID" value="CAK5265242.1"/>
    <property type="molecule type" value="Genomic_DNA"/>
</dbReference>
<gene>
    <name evidence="1" type="ORF">MYCIT1_LOCUS6054</name>
</gene>
<dbReference type="AlphaFoldDB" id="A0AAD2JW79"/>
<evidence type="ECO:0000313" key="1">
    <source>
        <dbReference type="EMBL" id="CAK5265242.1"/>
    </source>
</evidence>
<comment type="caution">
    <text evidence="1">The sequence shown here is derived from an EMBL/GenBank/DDBJ whole genome shotgun (WGS) entry which is preliminary data.</text>
</comment>
<evidence type="ECO:0000313" key="2">
    <source>
        <dbReference type="Proteomes" id="UP001295794"/>
    </source>
</evidence>
<organism evidence="1 2">
    <name type="scientific">Mycena citricolor</name>
    <dbReference type="NCBI Taxonomy" id="2018698"/>
    <lineage>
        <taxon>Eukaryota</taxon>
        <taxon>Fungi</taxon>
        <taxon>Dikarya</taxon>
        <taxon>Basidiomycota</taxon>
        <taxon>Agaricomycotina</taxon>
        <taxon>Agaricomycetes</taxon>
        <taxon>Agaricomycetidae</taxon>
        <taxon>Agaricales</taxon>
        <taxon>Marasmiineae</taxon>
        <taxon>Mycenaceae</taxon>
        <taxon>Mycena</taxon>
    </lineage>
</organism>
<protein>
    <submittedName>
        <fullName evidence="1">Uncharacterized protein</fullName>
    </submittedName>
</protein>
<sequence length="82" mass="9039">MQSAEPAVELGLWSKTFRTQIERNSAAATQVALGWHHTSTAGNSRLFCTGELRVSANCNRVDLIFGSIFLCPDHCMLSFYSS</sequence>